<dbReference type="GO" id="GO:0022857">
    <property type="term" value="F:transmembrane transporter activity"/>
    <property type="evidence" value="ECO:0007669"/>
    <property type="project" value="InterPro"/>
</dbReference>
<dbReference type="FunFam" id="3.40.50.300:FF:000133">
    <property type="entry name" value="Spermidine/putrescine import ATP-binding protein PotA"/>
    <property type="match status" value="1"/>
</dbReference>
<dbReference type="Gene3D" id="2.40.50.100">
    <property type="match status" value="1"/>
</dbReference>
<dbReference type="GO" id="GO:0016887">
    <property type="term" value="F:ATP hydrolysis activity"/>
    <property type="evidence" value="ECO:0007669"/>
    <property type="project" value="InterPro"/>
</dbReference>
<evidence type="ECO:0000256" key="2">
    <source>
        <dbReference type="ARBA" id="ARBA00022741"/>
    </source>
</evidence>
<dbReference type="PANTHER" id="PTHR42781:SF4">
    <property type="entry name" value="SPERMIDINE_PUTRESCINE IMPORT ATP-BINDING PROTEIN POTA"/>
    <property type="match status" value="1"/>
</dbReference>
<keyword evidence="2" id="KW-0547">Nucleotide-binding</keyword>
<name>A0A5J6MEY0_9PROT</name>
<dbReference type="Pfam" id="PF08402">
    <property type="entry name" value="TOBE_2"/>
    <property type="match status" value="1"/>
</dbReference>
<evidence type="ECO:0000313" key="6">
    <source>
        <dbReference type="Proteomes" id="UP000326202"/>
    </source>
</evidence>
<dbReference type="InterPro" id="IPR027417">
    <property type="entry name" value="P-loop_NTPase"/>
</dbReference>
<dbReference type="PROSITE" id="PS50893">
    <property type="entry name" value="ABC_TRANSPORTER_2"/>
    <property type="match status" value="1"/>
</dbReference>
<dbReference type="AlphaFoldDB" id="A0A5J6MEY0"/>
<proteinExistence type="predicted"/>
<evidence type="ECO:0000256" key="3">
    <source>
        <dbReference type="ARBA" id="ARBA00022840"/>
    </source>
</evidence>
<protein>
    <submittedName>
        <fullName evidence="5">ABC transporter ATP-binding protein</fullName>
    </submittedName>
</protein>
<dbReference type="SUPFAM" id="SSF50331">
    <property type="entry name" value="MOP-like"/>
    <property type="match status" value="1"/>
</dbReference>
<dbReference type="GO" id="GO:0015847">
    <property type="term" value="P:putrescine transport"/>
    <property type="evidence" value="ECO:0007669"/>
    <property type="project" value="UniProtKB-ARBA"/>
</dbReference>
<feature type="domain" description="ABC transporter" evidence="4">
    <location>
        <begin position="7"/>
        <end position="237"/>
    </location>
</feature>
<dbReference type="EMBL" id="CP042906">
    <property type="protein sequence ID" value="QEX16034.1"/>
    <property type="molecule type" value="Genomic_DNA"/>
</dbReference>
<dbReference type="InterPro" id="IPR017871">
    <property type="entry name" value="ABC_transporter-like_CS"/>
</dbReference>
<keyword evidence="1" id="KW-0813">Transport</keyword>
<reference evidence="5 6" key="1">
    <citation type="submission" date="2019-08" db="EMBL/GenBank/DDBJ databases">
        <title>Hyperibacter terrae gen. nov., sp. nov. and Hyperibacter viscosus sp. nov., two new members in the family Rhodospirillaceae isolated from the rhizosphere of Hypericum perforatum.</title>
        <authorList>
            <person name="Noviana Z."/>
        </authorList>
    </citation>
    <scope>NUCLEOTIDE SEQUENCE [LARGE SCALE GENOMIC DNA]</scope>
    <source>
        <strain evidence="5 6">R5913</strain>
    </source>
</reference>
<dbReference type="InterPro" id="IPR003439">
    <property type="entry name" value="ABC_transporter-like_ATP-bd"/>
</dbReference>
<dbReference type="Gene3D" id="3.40.50.300">
    <property type="entry name" value="P-loop containing nucleotide triphosphate hydrolases"/>
    <property type="match status" value="1"/>
</dbReference>
<evidence type="ECO:0000259" key="4">
    <source>
        <dbReference type="PROSITE" id="PS50893"/>
    </source>
</evidence>
<dbReference type="InterPro" id="IPR050093">
    <property type="entry name" value="ABC_SmlMolc_Importer"/>
</dbReference>
<accession>A0A5J6MEY0</accession>
<evidence type="ECO:0000313" key="5">
    <source>
        <dbReference type="EMBL" id="QEX16034.1"/>
    </source>
</evidence>
<sequence>MTSDVAVRLKGVSKSFGPVAAVHPLDLEIRRGDFLAILGPSGCGKTTLLRMIGGFVEPSSGRIEVDGQDVTDLGPERRPTNMVFQGYGLFPHMNVRQNVGYGLKLRKLPADDVARRVAKAMALVRLEDYGERSATELSGGQQQRVALARALVMEPRVLLLDEPLAALDLKLRQAMQEELRRIHRAIGGTFVFVTHDQGEALALANRIAVMNAGRVEQLGAPEEIYFAPASRFVAGFIGEANLLKAKRSGGRIGAECGVEFASPGTDGQVAIVIRPEAVKPLTEASGADLSVTGVIEEVVFLGTHNKYVLALPGGEKLTAQDRPQARRIEVGQSLCVGWAQAEQRVLEDRPGAA</sequence>
<dbReference type="Proteomes" id="UP000326202">
    <property type="component" value="Chromosome"/>
</dbReference>
<dbReference type="PROSITE" id="PS00211">
    <property type="entry name" value="ABC_TRANSPORTER_1"/>
    <property type="match status" value="1"/>
</dbReference>
<dbReference type="SMART" id="SM00382">
    <property type="entry name" value="AAA"/>
    <property type="match status" value="1"/>
</dbReference>
<dbReference type="InterPro" id="IPR008995">
    <property type="entry name" value="Mo/tungstate-bd_C_term_dom"/>
</dbReference>
<keyword evidence="6" id="KW-1185">Reference proteome</keyword>
<evidence type="ECO:0000256" key="1">
    <source>
        <dbReference type="ARBA" id="ARBA00022448"/>
    </source>
</evidence>
<dbReference type="PANTHER" id="PTHR42781">
    <property type="entry name" value="SPERMIDINE/PUTRESCINE IMPORT ATP-BINDING PROTEIN POTA"/>
    <property type="match status" value="1"/>
</dbReference>
<dbReference type="InterPro" id="IPR003593">
    <property type="entry name" value="AAA+_ATPase"/>
</dbReference>
<dbReference type="KEGG" id="htq:FRZ44_13260"/>
<keyword evidence="3 5" id="KW-0067">ATP-binding</keyword>
<dbReference type="SUPFAM" id="SSF52540">
    <property type="entry name" value="P-loop containing nucleoside triphosphate hydrolases"/>
    <property type="match status" value="1"/>
</dbReference>
<dbReference type="Pfam" id="PF00005">
    <property type="entry name" value="ABC_tran"/>
    <property type="match status" value="1"/>
</dbReference>
<gene>
    <name evidence="5" type="ORF">FRZ44_13260</name>
</gene>
<dbReference type="InterPro" id="IPR013611">
    <property type="entry name" value="Transp-assoc_OB_typ2"/>
</dbReference>
<dbReference type="GO" id="GO:0005524">
    <property type="term" value="F:ATP binding"/>
    <property type="evidence" value="ECO:0007669"/>
    <property type="project" value="UniProtKB-KW"/>
</dbReference>
<dbReference type="RefSeq" id="WP_191908451.1">
    <property type="nucleotide sequence ID" value="NZ_CP042906.1"/>
</dbReference>
<dbReference type="GO" id="GO:0043190">
    <property type="term" value="C:ATP-binding cassette (ABC) transporter complex"/>
    <property type="evidence" value="ECO:0007669"/>
    <property type="project" value="InterPro"/>
</dbReference>
<organism evidence="5 6">
    <name type="scientific">Hypericibacter terrae</name>
    <dbReference type="NCBI Taxonomy" id="2602015"/>
    <lineage>
        <taxon>Bacteria</taxon>
        <taxon>Pseudomonadati</taxon>
        <taxon>Pseudomonadota</taxon>
        <taxon>Alphaproteobacteria</taxon>
        <taxon>Rhodospirillales</taxon>
        <taxon>Dongiaceae</taxon>
        <taxon>Hypericibacter</taxon>
    </lineage>
</organism>